<evidence type="ECO:0000313" key="1">
    <source>
        <dbReference type="EMBL" id="KFX42258.1"/>
    </source>
</evidence>
<sequence>MDEPPGYIPDSPFDHSAQRARLEGKEYKHPRPSSLVLARSTEDETTIREYKIISAYIAACPPFPDMGLINEWRIMCRVNHTNTYEISLKGLPCRDGGCEINETYIQLAPGPSVMKNGRLDGMAKTFKISVRSGSTIGDLLDEIFEKNLNKFQLLHGRGNRYWLYGILQVATRTFHAQDENVTGMTYLSQGWDKEFPIRPGDFQAPTKGVWLDNSAWYE</sequence>
<gene>
    <name evidence="2" type="ORF">GQ26_0070820</name>
    <name evidence="1" type="ORF">GQ26_0460030</name>
</gene>
<proteinExistence type="predicted"/>
<accession>A0A093VJZ1</accession>
<keyword evidence="2" id="KW-0436">Ligase</keyword>
<comment type="caution">
    <text evidence="2">The sequence shown here is derived from an EMBL/GenBank/DDBJ whole genome shotgun (WGS) entry which is preliminary data.</text>
</comment>
<evidence type="ECO:0000313" key="2">
    <source>
        <dbReference type="EMBL" id="KFX50329.1"/>
    </source>
</evidence>
<reference evidence="2" key="1">
    <citation type="journal article" date="2014" name="PLoS Genet.">
        <title>Signature Gene Expression Reveals Novel Clues to the Molecular Mechanisms of Dimorphic Transition in Penicillium marneffei.</title>
        <authorList>
            <person name="Yang E."/>
            <person name="Wang G."/>
            <person name="Cai J."/>
            <person name="Woo P.C."/>
            <person name="Lau S.K."/>
            <person name="Yuen K.-Y."/>
            <person name="Chow W.-N."/>
            <person name="Lin X."/>
        </authorList>
    </citation>
    <scope>NUCLEOTIDE SEQUENCE [LARGE SCALE GENOMIC DNA]</scope>
    <source>
        <strain evidence="2">PM1</strain>
    </source>
</reference>
<dbReference type="HOGENOM" id="CLU_1267269_0_0_1"/>
<organism evidence="2">
    <name type="scientific">Talaromyces marneffei PM1</name>
    <dbReference type="NCBI Taxonomy" id="1077442"/>
    <lineage>
        <taxon>Eukaryota</taxon>
        <taxon>Fungi</taxon>
        <taxon>Dikarya</taxon>
        <taxon>Ascomycota</taxon>
        <taxon>Pezizomycotina</taxon>
        <taxon>Eurotiomycetes</taxon>
        <taxon>Eurotiomycetidae</taxon>
        <taxon>Eurotiales</taxon>
        <taxon>Trichocomaceae</taxon>
        <taxon>Talaromyces</taxon>
        <taxon>Talaromyces sect. Talaromyces</taxon>
    </lineage>
</organism>
<dbReference type="AlphaFoldDB" id="A0A093VJZ1"/>
<protein>
    <submittedName>
        <fullName evidence="2">Isoleucine--tRNA ligase</fullName>
    </submittedName>
</protein>
<dbReference type="EMBL" id="JPOX01000046">
    <property type="protein sequence ID" value="KFX42258.1"/>
    <property type="molecule type" value="Genomic_DNA"/>
</dbReference>
<dbReference type="EMBL" id="JPOX01000007">
    <property type="protein sequence ID" value="KFX50329.1"/>
    <property type="molecule type" value="Genomic_DNA"/>
</dbReference>
<dbReference type="GO" id="GO:0016874">
    <property type="term" value="F:ligase activity"/>
    <property type="evidence" value="ECO:0007669"/>
    <property type="project" value="UniProtKB-KW"/>
</dbReference>
<name>A0A093VJZ1_TALMA</name>